<comment type="caution">
    <text evidence="2">The sequence shown here is derived from an EMBL/GenBank/DDBJ whole genome shotgun (WGS) entry which is preliminary data.</text>
</comment>
<sequence>MNYVDIGLRLRHIRGKISQKDFGIQFDVSKSYINNVEHGSKPSLEFLIKVAVAFDASLDWILLGRQSLLSELSPSTEGVQSAIPKENLLRNELLHIFDNLPPAVQPVILGAVKTILQHSPEK</sequence>
<dbReference type="GO" id="GO:0003677">
    <property type="term" value="F:DNA binding"/>
    <property type="evidence" value="ECO:0007669"/>
    <property type="project" value="InterPro"/>
</dbReference>
<protein>
    <submittedName>
        <fullName evidence="2">Helix-turn-helix domain protein</fullName>
    </submittedName>
</protein>
<proteinExistence type="predicted"/>
<dbReference type="RefSeq" id="WP_007932598.1">
    <property type="nucleotide sequence ID" value="NZ_AKVJ01000020.1"/>
</dbReference>
<name>I8RI03_9FIRM</name>
<dbReference type="InterPro" id="IPR010982">
    <property type="entry name" value="Lambda_DNA-bd_dom_sf"/>
</dbReference>
<dbReference type="PATRIC" id="fig|1149862.3.peg.1392"/>
<dbReference type="EMBL" id="AKVJ01000020">
    <property type="protein sequence ID" value="EIW19428.1"/>
    <property type="molecule type" value="Genomic_DNA"/>
</dbReference>
<dbReference type="SMART" id="SM00530">
    <property type="entry name" value="HTH_XRE"/>
    <property type="match status" value="1"/>
</dbReference>
<evidence type="ECO:0000259" key="1">
    <source>
        <dbReference type="PROSITE" id="PS50943"/>
    </source>
</evidence>
<dbReference type="AlphaFoldDB" id="I8RI03"/>
<dbReference type="SUPFAM" id="SSF47413">
    <property type="entry name" value="lambda repressor-like DNA-binding domains"/>
    <property type="match status" value="1"/>
</dbReference>
<gene>
    <name evidence="2" type="ORF">FB4_2842</name>
</gene>
<reference evidence="2 3" key="1">
    <citation type="journal article" date="2012" name="J. Bacteriol.">
        <title>Draft Genome Sequences for Two Metal-Reducing Pelosinus fermentans Strains Isolated from a Cr(VI)-Contaminated Site and for Type Strain R7.</title>
        <authorList>
            <person name="Brown S.D."/>
            <person name="Podar M."/>
            <person name="Klingeman D.M."/>
            <person name="Johnson C.M."/>
            <person name="Yang Z.K."/>
            <person name="Utturkar S.M."/>
            <person name="Land M.L."/>
            <person name="Mosher J.J."/>
            <person name="Hurt R.A.Jr."/>
            <person name="Phelps T.J."/>
            <person name="Palumbo A.V."/>
            <person name="Arkin A.P."/>
            <person name="Hazen T.C."/>
            <person name="Elias D.A."/>
        </authorList>
    </citation>
    <scope>NUCLEOTIDE SEQUENCE [LARGE SCALE GENOMIC DNA]</scope>
    <source>
        <strain evidence="2 3">B4</strain>
    </source>
</reference>
<dbReference type="Gene3D" id="1.10.260.40">
    <property type="entry name" value="lambda repressor-like DNA-binding domains"/>
    <property type="match status" value="1"/>
</dbReference>
<dbReference type="Proteomes" id="UP000004324">
    <property type="component" value="Unassembled WGS sequence"/>
</dbReference>
<dbReference type="InterPro" id="IPR001387">
    <property type="entry name" value="Cro/C1-type_HTH"/>
</dbReference>
<dbReference type="OrthoDB" id="1684909at2"/>
<evidence type="ECO:0000313" key="3">
    <source>
        <dbReference type="Proteomes" id="UP000004324"/>
    </source>
</evidence>
<keyword evidence="3" id="KW-1185">Reference proteome</keyword>
<dbReference type="CDD" id="cd00093">
    <property type="entry name" value="HTH_XRE"/>
    <property type="match status" value="1"/>
</dbReference>
<accession>I8RI03</accession>
<organism evidence="2 3">
    <name type="scientific">Pelosinus fermentans B4</name>
    <dbReference type="NCBI Taxonomy" id="1149862"/>
    <lineage>
        <taxon>Bacteria</taxon>
        <taxon>Bacillati</taxon>
        <taxon>Bacillota</taxon>
        <taxon>Negativicutes</taxon>
        <taxon>Selenomonadales</taxon>
        <taxon>Sporomusaceae</taxon>
        <taxon>Pelosinus</taxon>
    </lineage>
</organism>
<feature type="domain" description="HTH cro/C1-type" evidence="1">
    <location>
        <begin position="16"/>
        <end position="61"/>
    </location>
</feature>
<evidence type="ECO:0000313" key="2">
    <source>
        <dbReference type="EMBL" id="EIW19428.1"/>
    </source>
</evidence>
<dbReference type="PROSITE" id="PS50943">
    <property type="entry name" value="HTH_CROC1"/>
    <property type="match status" value="1"/>
</dbReference>
<dbReference type="Pfam" id="PF01381">
    <property type="entry name" value="HTH_3"/>
    <property type="match status" value="1"/>
</dbReference>